<feature type="transmembrane region" description="Helical" evidence="7">
    <location>
        <begin position="259"/>
        <end position="278"/>
    </location>
</feature>
<dbReference type="InterPro" id="IPR050367">
    <property type="entry name" value="APC_superfamily"/>
</dbReference>
<gene>
    <name evidence="8" type="ORF">SAMN04489713_104363</name>
</gene>
<evidence type="ECO:0000256" key="4">
    <source>
        <dbReference type="ARBA" id="ARBA00022989"/>
    </source>
</evidence>
<dbReference type="RefSeq" id="WP_021592584.1">
    <property type="nucleotide sequence ID" value="NZ_FOVH01000004.1"/>
</dbReference>
<dbReference type="PANTHER" id="PTHR42770">
    <property type="entry name" value="AMINO ACID TRANSPORTER-RELATED"/>
    <property type="match status" value="1"/>
</dbReference>
<protein>
    <submittedName>
        <fullName evidence="8">Amino acid transporter</fullName>
    </submittedName>
</protein>
<feature type="transmembrane region" description="Helical" evidence="7">
    <location>
        <begin position="429"/>
        <end position="448"/>
    </location>
</feature>
<comment type="subcellular location">
    <subcellularLocation>
        <location evidence="1">Cell membrane</location>
        <topology evidence="1">Multi-pass membrane protein</topology>
    </subcellularLocation>
</comment>
<dbReference type="InParanoid" id="A0A1I5F0E7"/>
<feature type="transmembrane region" description="Helical" evidence="7">
    <location>
        <begin position="298"/>
        <end position="330"/>
    </location>
</feature>
<keyword evidence="9" id="KW-1185">Reference proteome</keyword>
<keyword evidence="2" id="KW-1003">Cell membrane</keyword>
<dbReference type="Gene3D" id="1.20.1740.10">
    <property type="entry name" value="Amino acid/polyamine transporter I"/>
    <property type="match status" value="1"/>
</dbReference>
<evidence type="ECO:0000256" key="2">
    <source>
        <dbReference type="ARBA" id="ARBA00022475"/>
    </source>
</evidence>
<proteinExistence type="predicted"/>
<dbReference type="PANTHER" id="PTHR42770:SF16">
    <property type="entry name" value="AMINO ACID PERMEASE"/>
    <property type="match status" value="1"/>
</dbReference>
<organism evidence="8 9">
    <name type="scientific">Actinomadura madurae</name>
    <dbReference type="NCBI Taxonomy" id="1993"/>
    <lineage>
        <taxon>Bacteria</taxon>
        <taxon>Bacillati</taxon>
        <taxon>Actinomycetota</taxon>
        <taxon>Actinomycetes</taxon>
        <taxon>Streptosporangiales</taxon>
        <taxon>Thermomonosporaceae</taxon>
        <taxon>Actinomadura</taxon>
    </lineage>
</organism>
<feature type="transmembrane region" description="Helical" evidence="7">
    <location>
        <begin position="362"/>
        <end position="384"/>
    </location>
</feature>
<dbReference type="AlphaFoldDB" id="A0A1I5F0E7"/>
<evidence type="ECO:0000256" key="7">
    <source>
        <dbReference type="SAM" id="Phobius"/>
    </source>
</evidence>
<sequence>MDTGKDLSVPPTPADRDVPVPAGAGRGNHGLRRNTLGTSSIVFYIIAAASPLTVVIALFPIMIGAGNGVGLSGAFVLAAAILLLFAVGYVAMSRHITNAGAFYAYVTLGLGRPFGLGSASLAIWAYNAIQVGLYGGFGYYAADLTHSATGVNVPWWLFALAAMAACLALGVHGVHTGARVLGVLMSCETIMIIVLSGAICVDLVRSGTAVTFEPFSPTTTVSAGLGISLMFAHASFIGFEGSAIYGEEARDPRRTVPRATYVAVVFMGLLYAVASWLVVNAVGPQSVVGVAQKESGDFIFAVSNTILGSWATGIFHILILTAIFAAIVTFHNNVARYLFSLGRQNVLWSALGHTRRAKQTPYVACIVQTGIAALVVGAFAVFGLDPFATLFTWMTGVGAIGVILSQTIASLAIFVYFRRTRVDRRLWHTLVAPVLATAGLLTLLYLTLDSLDVLLGVGGWAAFAFVALTFLSLLAGIAGGLLLRRRSPDKYHRLRAALTETVV</sequence>
<feature type="transmembrane region" description="Helical" evidence="7">
    <location>
        <begin position="41"/>
        <end position="63"/>
    </location>
</feature>
<keyword evidence="3 7" id="KW-0812">Transmembrane</keyword>
<dbReference type="InterPro" id="IPR002293">
    <property type="entry name" value="AA/rel_permease1"/>
</dbReference>
<feature type="transmembrane region" description="Helical" evidence="7">
    <location>
        <begin position="178"/>
        <end position="199"/>
    </location>
</feature>
<dbReference type="GO" id="GO:0005886">
    <property type="term" value="C:plasma membrane"/>
    <property type="evidence" value="ECO:0007669"/>
    <property type="project" value="UniProtKB-SubCell"/>
</dbReference>
<feature type="transmembrane region" description="Helical" evidence="7">
    <location>
        <begin position="460"/>
        <end position="483"/>
    </location>
</feature>
<feature type="transmembrane region" description="Helical" evidence="7">
    <location>
        <begin position="390"/>
        <end position="417"/>
    </location>
</feature>
<dbReference type="Pfam" id="PF13520">
    <property type="entry name" value="AA_permease_2"/>
    <property type="match status" value="1"/>
</dbReference>
<evidence type="ECO:0000256" key="3">
    <source>
        <dbReference type="ARBA" id="ARBA00022692"/>
    </source>
</evidence>
<dbReference type="OrthoDB" id="137613at2"/>
<feature type="transmembrane region" description="Helical" evidence="7">
    <location>
        <begin position="69"/>
        <end position="90"/>
    </location>
</feature>
<evidence type="ECO:0000256" key="1">
    <source>
        <dbReference type="ARBA" id="ARBA00004651"/>
    </source>
</evidence>
<dbReference type="STRING" id="1993.SAMN04489713_104363"/>
<accession>A0A1I5F0E7</accession>
<dbReference type="EMBL" id="FOVH01000004">
    <property type="protein sequence ID" value="SFO17130.1"/>
    <property type="molecule type" value="Genomic_DNA"/>
</dbReference>
<dbReference type="Proteomes" id="UP000183413">
    <property type="component" value="Unassembled WGS sequence"/>
</dbReference>
<dbReference type="PIRSF" id="PIRSF006060">
    <property type="entry name" value="AA_transporter"/>
    <property type="match status" value="1"/>
</dbReference>
<feature type="transmembrane region" description="Helical" evidence="7">
    <location>
        <begin position="219"/>
        <end position="239"/>
    </location>
</feature>
<evidence type="ECO:0000256" key="6">
    <source>
        <dbReference type="SAM" id="MobiDB-lite"/>
    </source>
</evidence>
<evidence type="ECO:0000313" key="8">
    <source>
        <dbReference type="EMBL" id="SFO17130.1"/>
    </source>
</evidence>
<keyword evidence="5 7" id="KW-0472">Membrane</keyword>
<name>A0A1I5F0E7_9ACTN</name>
<evidence type="ECO:0000313" key="9">
    <source>
        <dbReference type="Proteomes" id="UP000183413"/>
    </source>
</evidence>
<feature type="region of interest" description="Disordered" evidence="6">
    <location>
        <begin position="1"/>
        <end position="31"/>
    </location>
</feature>
<feature type="transmembrane region" description="Helical" evidence="7">
    <location>
        <begin position="102"/>
        <end position="126"/>
    </location>
</feature>
<keyword evidence="4 7" id="KW-1133">Transmembrane helix</keyword>
<evidence type="ECO:0000256" key="5">
    <source>
        <dbReference type="ARBA" id="ARBA00023136"/>
    </source>
</evidence>
<dbReference type="GO" id="GO:0022857">
    <property type="term" value="F:transmembrane transporter activity"/>
    <property type="evidence" value="ECO:0007669"/>
    <property type="project" value="InterPro"/>
</dbReference>
<feature type="transmembrane region" description="Helical" evidence="7">
    <location>
        <begin position="153"/>
        <end position="171"/>
    </location>
</feature>
<reference evidence="8 9" key="1">
    <citation type="submission" date="2016-10" db="EMBL/GenBank/DDBJ databases">
        <authorList>
            <person name="de Groot N.N."/>
        </authorList>
    </citation>
    <scope>NUCLEOTIDE SEQUENCE [LARGE SCALE GENOMIC DNA]</scope>
    <source>
        <strain evidence="8 9">DSM 43067</strain>
    </source>
</reference>
<dbReference type="eggNOG" id="COG0531">
    <property type="taxonomic scope" value="Bacteria"/>
</dbReference>